<evidence type="ECO:0000256" key="2">
    <source>
        <dbReference type="ARBA" id="ARBA00022475"/>
    </source>
</evidence>
<dbReference type="InterPro" id="IPR003660">
    <property type="entry name" value="HAMP_dom"/>
</dbReference>
<dbReference type="PRINTS" id="PR00260">
    <property type="entry name" value="CHEMTRNSDUCR"/>
</dbReference>
<accession>A0ABX0YGY5</accession>
<dbReference type="Pfam" id="PF00672">
    <property type="entry name" value="HAMP"/>
    <property type="match status" value="1"/>
</dbReference>
<evidence type="ECO:0000259" key="13">
    <source>
        <dbReference type="PROSITE" id="PS50885"/>
    </source>
</evidence>
<dbReference type="PANTHER" id="PTHR32089">
    <property type="entry name" value="METHYL-ACCEPTING CHEMOTAXIS PROTEIN MCPB"/>
    <property type="match status" value="1"/>
</dbReference>
<evidence type="ECO:0000256" key="9">
    <source>
        <dbReference type="ARBA" id="ARBA00029447"/>
    </source>
</evidence>
<reference evidence="14 15" key="1">
    <citation type="submission" date="2020-03" db="EMBL/GenBank/DDBJ databases">
        <authorList>
            <person name="Wang L."/>
            <person name="He N."/>
            <person name="Li Y."/>
            <person name="Fang Y."/>
            <person name="Zhang F."/>
        </authorList>
    </citation>
    <scope>NUCLEOTIDE SEQUENCE [LARGE SCALE GENOMIC DNA]</scope>
    <source>
        <strain evidence="15">hsmgli-8</strain>
    </source>
</reference>
<evidence type="ECO:0000313" key="15">
    <source>
        <dbReference type="Proteomes" id="UP000746535"/>
    </source>
</evidence>
<proteinExistence type="inferred from homology"/>
<keyword evidence="8 10" id="KW-0807">Transducer</keyword>
<comment type="similarity">
    <text evidence="9">Belongs to the methyl-accepting chemotaxis (MCP) protein family.</text>
</comment>
<keyword evidence="4" id="KW-0145">Chemotaxis</keyword>
<evidence type="ECO:0000313" key="14">
    <source>
        <dbReference type="EMBL" id="NJP01444.1"/>
    </source>
</evidence>
<dbReference type="InterPro" id="IPR004090">
    <property type="entry name" value="Chemotax_Me-accpt_rcpt"/>
</dbReference>
<comment type="subcellular location">
    <subcellularLocation>
        <location evidence="1">Cell membrane</location>
    </subcellularLocation>
</comment>
<name>A0ABX0YGY5_9PSED</name>
<feature type="transmembrane region" description="Helical" evidence="11">
    <location>
        <begin position="187"/>
        <end position="210"/>
    </location>
</feature>
<sequence>MSLKTSLKAQMLLLIGGSLLAILLIALGCFQFLARGVHDYRALVDGPVHASKLVEDANLQFKVQVQEWKNVLLRGKQPADASKYWGQFEDRHRAVQGLLGELIAAPGLTPDFKQRATQLRDSHQALLAAYSKGRDAFTAADDDPVAGDRAVQGVDRATTEQLSQLAKDISTDADTQAAAISTTTERALWLGLAVMIASAVVVAVLSLWLVSRRLVEPVTRLIAYVADLSQGKFKDRVHNDRQDELGQLATAANTLRDFLDETFTRLKRNATELDGASSALHQIARQMAKGTEEQFSRTDQVATAMHEMSATAQEVANHAQEAAHAAEEADQSAQRGGEVMQATINAINQMRGEIDTTSTVIRKLENDSGRVGKVLEVIRGIAEQTNLLALNAAIEAARAGEAGRGFAVVADEVRSLAQRTSSSITEINQIIDAVQLGTNDAARAIESGRQSSERSAEHVGQTGTMLSRITAAIESIRGMNQQIATAAAEQTAVAEDISRNLTEITTIGVANQQHVQGTEQASGRLHDLSGQLNALTARLGN</sequence>
<dbReference type="PANTHER" id="PTHR32089:SF120">
    <property type="entry name" value="METHYL-ACCEPTING CHEMOTAXIS PROTEIN TLPQ"/>
    <property type="match status" value="1"/>
</dbReference>
<evidence type="ECO:0000256" key="5">
    <source>
        <dbReference type="ARBA" id="ARBA00022692"/>
    </source>
</evidence>
<evidence type="ECO:0000256" key="10">
    <source>
        <dbReference type="PROSITE-ProRule" id="PRU00284"/>
    </source>
</evidence>
<dbReference type="Pfam" id="PF00015">
    <property type="entry name" value="MCPsignal"/>
    <property type="match status" value="1"/>
</dbReference>
<keyword evidence="15" id="KW-1185">Reference proteome</keyword>
<keyword evidence="6 11" id="KW-1133">Transmembrane helix</keyword>
<dbReference type="EMBL" id="JAAVJI010000005">
    <property type="protein sequence ID" value="NJP01444.1"/>
    <property type="molecule type" value="Genomic_DNA"/>
</dbReference>
<evidence type="ECO:0000256" key="8">
    <source>
        <dbReference type="ARBA" id="ARBA00023224"/>
    </source>
</evidence>
<dbReference type="InterPro" id="IPR004089">
    <property type="entry name" value="MCPsignal_dom"/>
</dbReference>
<dbReference type="PROSITE" id="PS50111">
    <property type="entry name" value="CHEMOTAXIS_TRANSDUC_2"/>
    <property type="match status" value="1"/>
</dbReference>
<evidence type="ECO:0000256" key="11">
    <source>
        <dbReference type="SAM" id="Phobius"/>
    </source>
</evidence>
<evidence type="ECO:0000256" key="4">
    <source>
        <dbReference type="ARBA" id="ARBA00022500"/>
    </source>
</evidence>
<dbReference type="SMART" id="SM00283">
    <property type="entry name" value="MA"/>
    <property type="match status" value="1"/>
</dbReference>
<keyword evidence="7 11" id="KW-0472">Membrane</keyword>
<evidence type="ECO:0000256" key="1">
    <source>
        <dbReference type="ARBA" id="ARBA00004236"/>
    </source>
</evidence>
<dbReference type="CDD" id="cd11386">
    <property type="entry name" value="MCP_signal"/>
    <property type="match status" value="1"/>
</dbReference>
<protein>
    <submittedName>
        <fullName evidence="14">Methyl-accepting chemotaxis protein</fullName>
    </submittedName>
</protein>
<evidence type="ECO:0000256" key="3">
    <source>
        <dbReference type="ARBA" id="ARBA00022481"/>
    </source>
</evidence>
<dbReference type="Gene3D" id="1.10.287.950">
    <property type="entry name" value="Methyl-accepting chemotaxis protein"/>
    <property type="match status" value="1"/>
</dbReference>
<keyword evidence="2" id="KW-1003">Cell membrane</keyword>
<organism evidence="14 15">
    <name type="scientific">Pseudomonas quercus</name>
    <dbReference type="NCBI Taxonomy" id="2722792"/>
    <lineage>
        <taxon>Bacteria</taxon>
        <taxon>Pseudomonadati</taxon>
        <taxon>Pseudomonadota</taxon>
        <taxon>Gammaproteobacteria</taxon>
        <taxon>Pseudomonadales</taxon>
        <taxon>Pseudomonadaceae</taxon>
        <taxon>Pseudomonas</taxon>
    </lineage>
</organism>
<evidence type="ECO:0000256" key="7">
    <source>
        <dbReference type="ARBA" id="ARBA00023136"/>
    </source>
</evidence>
<feature type="domain" description="Methyl-accepting transducer" evidence="12">
    <location>
        <begin position="269"/>
        <end position="505"/>
    </location>
</feature>
<feature type="transmembrane region" description="Helical" evidence="11">
    <location>
        <begin position="12"/>
        <end position="34"/>
    </location>
</feature>
<evidence type="ECO:0000256" key="6">
    <source>
        <dbReference type="ARBA" id="ARBA00022989"/>
    </source>
</evidence>
<evidence type="ECO:0000259" key="12">
    <source>
        <dbReference type="PROSITE" id="PS50111"/>
    </source>
</evidence>
<dbReference type="SUPFAM" id="SSF58104">
    <property type="entry name" value="Methyl-accepting chemotaxis protein (MCP) signaling domain"/>
    <property type="match status" value="1"/>
</dbReference>
<dbReference type="Proteomes" id="UP000746535">
    <property type="component" value="Unassembled WGS sequence"/>
</dbReference>
<keyword evidence="3" id="KW-0488">Methylation</keyword>
<dbReference type="PROSITE" id="PS51257">
    <property type="entry name" value="PROKAR_LIPOPROTEIN"/>
    <property type="match status" value="1"/>
</dbReference>
<dbReference type="SMART" id="SM00304">
    <property type="entry name" value="HAMP"/>
    <property type="match status" value="2"/>
</dbReference>
<feature type="domain" description="HAMP" evidence="13">
    <location>
        <begin position="212"/>
        <end position="264"/>
    </location>
</feature>
<dbReference type="CDD" id="cd06225">
    <property type="entry name" value="HAMP"/>
    <property type="match status" value="1"/>
</dbReference>
<gene>
    <name evidence="14" type="ORF">HBH25_11280</name>
</gene>
<keyword evidence="5 11" id="KW-0812">Transmembrane</keyword>
<comment type="caution">
    <text evidence="14">The sequence shown here is derived from an EMBL/GenBank/DDBJ whole genome shotgun (WGS) entry which is preliminary data.</text>
</comment>
<dbReference type="PROSITE" id="PS50885">
    <property type="entry name" value="HAMP"/>
    <property type="match status" value="1"/>
</dbReference>